<keyword evidence="2" id="KW-0812">Transmembrane</keyword>
<organism evidence="4 5">
    <name type="scientific">Candidatus Zambryskibacteria bacterium RIFCSPHIGHO2_02_FULL_43_37</name>
    <dbReference type="NCBI Taxonomy" id="1802749"/>
    <lineage>
        <taxon>Bacteria</taxon>
        <taxon>Candidatus Zambryskiibacteriota</taxon>
    </lineage>
</organism>
<keyword evidence="2" id="KW-0472">Membrane</keyword>
<feature type="transmembrane region" description="Helical" evidence="2">
    <location>
        <begin position="12"/>
        <end position="29"/>
    </location>
</feature>
<dbReference type="InterPro" id="IPR001322">
    <property type="entry name" value="Lamin_tail_dom"/>
</dbReference>
<dbReference type="InterPro" id="IPR036415">
    <property type="entry name" value="Lamin_tail_dom_sf"/>
</dbReference>
<evidence type="ECO:0000313" key="4">
    <source>
        <dbReference type="EMBL" id="OHA96387.1"/>
    </source>
</evidence>
<evidence type="ECO:0000259" key="3">
    <source>
        <dbReference type="PROSITE" id="PS51841"/>
    </source>
</evidence>
<feature type="region of interest" description="Disordered" evidence="1">
    <location>
        <begin position="37"/>
        <end position="64"/>
    </location>
</feature>
<gene>
    <name evidence="4" type="ORF">A3D49_00660</name>
</gene>
<accession>A0A1G2TGH1</accession>
<dbReference type="EMBL" id="MHVS01000005">
    <property type="protein sequence ID" value="OHA96387.1"/>
    <property type="molecule type" value="Genomic_DNA"/>
</dbReference>
<feature type="compositionally biased region" description="Low complexity" evidence="1">
    <location>
        <begin position="39"/>
        <end position="64"/>
    </location>
</feature>
<reference evidence="4 5" key="1">
    <citation type="journal article" date="2016" name="Nat. Commun.">
        <title>Thousands of microbial genomes shed light on interconnected biogeochemical processes in an aquifer system.</title>
        <authorList>
            <person name="Anantharaman K."/>
            <person name="Brown C.T."/>
            <person name="Hug L.A."/>
            <person name="Sharon I."/>
            <person name="Castelle C.J."/>
            <person name="Probst A.J."/>
            <person name="Thomas B.C."/>
            <person name="Singh A."/>
            <person name="Wilkins M.J."/>
            <person name="Karaoz U."/>
            <person name="Brodie E.L."/>
            <person name="Williams K.H."/>
            <person name="Hubbard S.S."/>
            <person name="Banfield J.F."/>
        </authorList>
    </citation>
    <scope>NUCLEOTIDE SEQUENCE [LARGE SCALE GENOMIC DNA]</scope>
</reference>
<dbReference type="Gene3D" id="2.60.40.1260">
    <property type="entry name" value="Lamin Tail domain"/>
    <property type="match status" value="1"/>
</dbReference>
<comment type="caution">
    <text evidence="4">The sequence shown here is derived from an EMBL/GenBank/DDBJ whole genome shotgun (WGS) entry which is preliminary data.</text>
</comment>
<protein>
    <recommendedName>
        <fullName evidence="3">LTD domain-containing protein</fullName>
    </recommendedName>
</protein>
<sequence length="296" mass="32399">MRKNLQSGQSAVIGLIILAVLIVITITMPKDSRQIETVSSSGAPSSISSANSPSSAASSGSNGSNHISIGSGNASYAYQPYEEYITIENRGDTAVNLGGWQLRNGKDKRPYYSGSVLQRFSADVAILPGISLGPGERAIVTTGRIAVQSPYPIENFRENVCTGYIEALPDYAFVPSLTQNCPRPSLEPGAENLDRECRDFVSYFPTCQTPVFGGKDSDGEYCENCINGKRLSSSCASYLKEHFSYQGCLAYHSRDAGFTGKTWRLFLGRGWEMWADKYETIELYDSNGQLVDYQNY</sequence>
<dbReference type="AlphaFoldDB" id="A0A1G2TGH1"/>
<dbReference type="PROSITE" id="PS51841">
    <property type="entry name" value="LTD"/>
    <property type="match status" value="1"/>
</dbReference>
<feature type="domain" description="LTD" evidence="3">
    <location>
        <begin position="52"/>
        <end position="202"/>
    </location>
</feature>
<keyword evidence="2" id="KW-1133">Transmembrane helix</keyword>
<dbReference type="SUPFAM" id="SSF74853">
    <property type="entry name" value="Lamin A/C globular tail domain"/>
    <property type="match status" value="1"/>
</dbReference>
<dbReference type="Proteomes" id="UP000177279">
    <property type="component" value="Unassembled WGS sequence"/>
</dbReference>
<evidence type="ECO:0000256" key="1">
    <source>
        <dbReference type="SAM" id="MobiDB-lite"/>
    </source>
</evidence>
<evidence type="ECO:0000256" key="2">
    <source>
        <dbReference type="SAM" id="Phobius"/>
    </source>
</evidence>
<evidence type="ECO:0000313" key="5">
    <source>
        <dbReference type="Proteomes" id="UP000177279"/>
    </source>
</evidence>
<proteinExistence type="predicted"/>
<name>A0A1G2TGH1_9BACT</name>